<keyword evidence="2 3" id="KW-0808">Transferase</keyword>
<dbReference type="Gene3D" id="3.40.50.150">
    <property type="entry name" value="Vaccinia Virus protein VP39"/>
    <property type="match status" value="1"/>
</dbReference>
<dbReference type="Pfam" id="PF04072">
    <property type="entry name" value="LCM"/>
    <property type="match status" value="1"/>
</dbReference>
<dbReference type="InterPro" id="IPR029063">
    <property type="entry name" value="SAM-dependent_MTases_sf"/>
</dbReference>
<proteinExistence type="predicted"/>
<organism evidence="3 4">
    <name type="scientific">Mycobacterium sherrisii</name>
    <dbReference type="NCBI Taxonomy" id="243061"/>
    <lineage>
        <taxon>Bacteria</taxon>
        <taxon>Bacillati</taxon>
        <taxon>Actinomycetota</taxon>
        <taxon>Actinomycetes</taxon>
        <taxon>Mycobacteriales</taxon>
        <taxon>Mycobacteriaceae</taxon>
        <taxon>Mycobacterium</taxon>
        <taxon>Mycobacterium simiae complex</taxon>
    </lineage>
</organism>
<dbReference type="GO" id="GO:0032259">
    <property type="term" value="P:methylation"/>
    <property type="evidence" value="ECO:0007669"/>
    <property type="project" value="UniProtKB-KW"/>
</dbReference>
<dbReference type="PANTHER" id="PTHR43619">
    <property type="entry name" value="S-ADENOSYL-L-METHIONINE-DEPENDENT METHYLTRANSFERASE YKTD-RELATED"/>
    <property type="match status" value="1"/>
</dbReference>
<dbReference type="SUPFAM" id="SSF53335">
    <property type="entry name" value="S-adenosyl-L-methionine-dependent methyltransferases"/>
    <property type="match status" value="1"/>
</dbReference>
<dbReference type="PIRSF" id="PIRSF028177">
    <property type="entry name" value="Polyketide_synth_Omtfrase_TcmP"/>
    <property type="match status" value="1"/>
</dbReference>
<dbReference type="InterPro" id="IPR007213">
    <property type="entry name" value="Ppm1/Ppm2/Tcmp"/>
</dbReference>
<accession>A0A1E3SV50</accession>
<sequence length="273" mass="31432">MAMTDKVDFTSVRWGSVEWTNLVTLYLRAHESRSRHPILGDHAAADAVERIDYDFNRIHRSSLPAANQYLVALRAKQFDDWCAEFLQHNPDAVVLHLGCGLDGRAFRLAVPPSVRWFDLDQPGVIDLRRRLYEETERYRMIGSSVTDPHWVEQIPSGHPTLVVAEGLLMYVSESQVRALFTRLLDRFDHGELQFDTLSAVAPLLSKIFTRGIIKWGIGDARDIETWDPKLRFVEQSSALAGYRKIDTTLVRWIYRFFSASPFGPYDVLNRFTF</sequence>
<keyword evidence="1 3" id="KW-0489">Methyltransferase</keyword>
<protein>
    <submittedName>
        <fullName evidence="3">Methyltransferase</fullName>
    </submittedName>
</protein>
<comment type="caution">
    <text evidence="3">The sequence shown here is derived from an EMBL/GenBank/DDBJ whole genome shotgun (WGS) entry which is preliminary data.</text>
</comment>
<reference evidence="4" key="1">
    <citation type="submission" date="2016-09" db="EMBL/GenBank/DDBJ databases">
        <authorList>
            <person name="Greninger A.L."/>
            <person name="Jerome K.R."/>
            <person name="Mcnair B."/>
            <person name="Wallis C."/>
            <person name="Fang F."/>
        </authorList>
    </citation>
    <scope>NUCLEOTIDE SEQUENCE [LARGE SCALE GENOMIC DNA]</scope>
    <source>
        <strain evidence="4">BC1_M4</strain>
    </source>
</reference>
<dbReference type="EMBL" id="MIHC01000019">
    <property type="protein sequence ID" value="ODR06030.1"/>
    <property type="molecule type" value="Genomic_DNA"/>
</dbReference>
<name>A0A1E3SV50_9MYCO</name>
<dbReference type="GO" id="GO:0008168">
    <property type="term" value="F:methyltransferase activity"/>
    <property type="evidence" value="ECO:0007669"/>
    <property type="project" value="UniProtKB-KW"/>
</dbReference>
<dbReference type="PANTHER" id="PTHR43619:SF2">
    <property type="entry name" value="S-ADENOSYL-L-METHIONINE-DEPENDENT METHYLTRANSFERASES SUPERFAMILY PROTEIN"/>
    <property type="match status" value="1"/>
</dbReference>
<dbReference type="STRING" id="243061.AWC25_11160"/>
<dbReference type="RefSeq" id="WP_069400586.1">
    <property type="nucleotide sequence ID" value="NZ_JAYWKZ010000020.1"/>
</dbReference>
<gene>
    <name evidence="3" type="ORF">BHQ21_12355</name>
</gene>
<dbReference type="Proteomes" id="UP000094224">
    <property type="component" value="Unassembled WGS sequence"/>
</dbReference>
<evidence type="ECO:0000256" key="2">
    <source>
        <dbReference type="ARBA" id="ARBA00022679"/>
    </source>
</evidence>
<evidence type="ECO:0000313" key="4">
    <source>
        <dbReference type="Proteomes" id="UP000094224"/>
    </source>
</evidence>
<dbReference type="AlphaFoldDB" id="A0A1E3SV50"/>
<dbReference type="InterPro" id="IPR016874">
    <property type="entry name" value="TcmP-like"/>
</dbReference>
<evidence type="ECO:0000313" key="3">
    <source>
        <dbReference type="EMBL" id="ODR06030.1"/>
    </source>
</evidence>
<keyword evidence="4" id="KW-1185">Reference proteome</keyword>
<evidence type="ECO:0000256" key="1">
    <source>
        <dbReference type="ARBA" id="ARBA00022603"/>
    </source>
</evidence>